<dbReference type="PANTHER" id="PTHR45527:SF1">
    <property type="entry name" value="FATTY ACID SYNTHASE"/>
    <property type="match status" value="1"/>
</dbReference>
<feature type="domain" description="Carrier" evidence="3">
    <location>
        <begin position="930"/>
        <end position="1004"/>
    </location>
</feature>
<dbReference type="GO" id="GO:0005737">
    <property type="term" value="C:cytoplasm"/>
    <property type="evidence" value="ECO:0007669"/>
    <property type="project" value="TreeGrafter"/>
</dbReference>
<dbReference type="Pfam" id="PF00550">
    <property type="entry name" value="PP-binding"/>
    <property type="match status" value="1"/>
</dbReference>
<gene>
    <name evidence="4" type="ORF">DI565_14670</name>
</gene>
<dbReference type="Gene3D" id="3.30.559.30">
    <property type="entry name" value="Nonribosomal peptide synthetase, condensation domain"/>
    <property type="match status" value="1"/>
</dbReference>
<dbReference type="InterPro" id="IPR036736">
    <property type="entry name" value="ACP-like_sf"/>
</dbReference>
<dbReference type="GO" id="GO:0044550">
    <property type="term" value="P:secondary metabolite biosynthetic process"/>
    <property type="evidence" value="ECO:0007669"/>
    <property type="project" value="TreeGrafter"/>
</dbReference>
<dbReference type="Gene3D" id="3.40.50.980">
    <property type="match status" value="2"/>
</dbReference>
<dbReference type="InterPro" id="IPR020806">
    <property type="entry name" value="PKS_PP-bd"/>
</dbReference>
<dbReference type="PANTHER" id="PTHR45527">
    <property type="entry name" value="NONRIBOSOMAL PEPTIDE SYNTHETASE"/>
    <property type="match status" value="1"/>
</dbReference>
<dbReference type="InterPro" id="IPR000873">
    <property type="entry name" value="AMP-dep_synth/lig_dom"/>
</dbReference>
<dbReference type="Pfam" id="PF13193">
    <property type="entry name" value="AMP-binding_C"/>
    <property type="match status" value="1"/>
</dbReference>
<dbReference type="AlphaFoldDB" id="A0A2W5M6D2"/>
<sequence length="1039" mass="108346">MSGAAQTAAVFQPQDTWSLSPEQRAASAAPEAFVAEFAIDGAVDERTLRAALAEVAARHDVLSSAFVAAPGFRGLRRAPLDAPAAAAWTVRDLRGRPDPETEIADDVAALTTAPFDLARGETLRAGLWRLGDEAWRLALVASPLAADRTTLALIAEALQGRGASSHDDGTYAQYADWRAEMESDEEAPQARLYWRDQSADALPAPKLAFRQTGDGGAREERRVAVDPALAARFAEISGEAGLELGLLAVWTALLGRISGEDRFRLGWRRDCRRDYEMFSGVAGPFEKVMPVRASYDATEPFGRRLASLIEATASHLDWQEHLALDGPDAPQGLIVGFGLDAARDGWRRLSLDGPSPFELELRPEIDASGAMSALAIGWDGGGYGADAAETLLDQAAALLAAIVARPDAPLGEQPIVGPRERARMAALDRTAVAPAGRAPLLPLILGWAEWTPDAPALSSRGVTLSYAELGRRVDGIAQSLAARGVGPETVVALDMARSPDMVTALLAVWRAGGVYLPLDPDWPEARRRQLTEAAGAALVLHDGAPAAGAATLAFADALAGTEAAALPDLDAPADRAAYVLFTSGSTGTPKGVVVEHGQLANYVAAVREALGLDRSRSFALASTVAADLGNTTLFGALAGGARLAVADDHEARDPAAFAAFLKEHAIDCAKLAPSHLSALLEAEDAGVPETLILGGEAVSAGLLARIRAVDPACRIFNHYGPTETTVGVLVHEAAPSDVGPLPLTCALDGDVALVLDAHGRPAPTGALGELHIGGAQLCRGYLGADSAGFVDDPTSPGRKLYPTGDLARYRPEGGLEIAGRADQQAKIAGHRVEAGEVEAALAALDFVREAAVIVRRDEAGVASLVAFAAADGVDAAALKAALAARLPAPMVPARIVVLDRMPLLGNGKIDRAALGQRPLDEAPAGVAPRDALETVLRDLAAELLGRSEEAVGVTDDFFDLGGNSLQVIKFVARIRKLFGVDLAPGAVFDHPSVAELAAALRAEAPDGRIDQVAEMRARLAGLSEEERAALLAEADRAAS</sequence>
<keyword evidence="2" id="KW-0597">Phosphoprotein</keyword>
<dbReference type="PROSITE" id="PS50075">
    <property type="entry name" value="CARRIER"/>
    <property type="match status" value="1"/>
</dbReference>
<dbReference type="SMART" id="SM00823">
    <property type="entry name" value="PKS_PP"/>
    <property type="match status" value="1"/>
</dbReference>
<dbReference type="InterPro" id="IPR001242">
    <property type="entry name" value="Condensation_dom"/>
</dbReference>
<evidence type="ECO:0000259" key="3">
    <source>
        <dbReference type="PROSITE" id="PS50075"/>
    </source>
</evidence>
<evidence type="ECO:0000256" key="1">
    <source>
        <dbReference type="ARBA" id="ARBA00022450"/>
    </source>
</evidence>
<dbReference type="EMBL" id="QFPN01000008">
    <property type="protein sequence ID" value="PZQ12923.1"/>
    <property type="molecule type" value="Genomic_DNA"/>
</dbReference>
<dbReference type="Pfam" id="PF00501">
    <property type="entry name" value="AMP-binding"/>
    <property type="match status" value="1"/>
</dbReference>
<dbReference type="GO" id="GO:0031177">
    <property type="term" value="F:phosphopantetheine binding"/>
    <property type="evidence" value="ECO:0007669"/>
    <property type="project" value="InterPro"/>
</dbReference>
<dbReference type="Gene3D" id="2.30.38.10">
    <property type="entry name" value="Luciferase, Domain 3"/>
    <property type="match status" value="1"/>
</dbReference>
<evidence type="ECO:0000313" key="4">
    <source>
        <dbReference type="EMBL" id="PZQ12923.1"/>
    </source>
</evidence>
<dbReference type="Proteomes" id="UP000249577">
    <property type="component" value="Unassembled WGS sequence"/>
</dbReference>
<protein>
    <submittedName>
        <fullName evidence="4">Non-ribosomal peptide synthetase</fullName>
    </submittedName>
</protein>
<accession>A0A2W5M6D2</accession>
<reference evidence="4 5" key="1">
    <citation type="submission" date="2017-08" db="EMBL/GenBank/DDBJ databases">
        <title>Infants hospitalized years apart are colonized by the same room-sourced microbial strains.</title>
        <authorList>
            <person name="Brooks B."/>
            <person name="Olm M.R."/>
            <person name="Firek B.A."/>
            <person name="Baker R."/>
            <person name="Thomas B.C."/>
            <person name="Morowitz M.J."/>
            <person name="Banfield J.F."/>
        </authorList>
    </citation>
    <scope>NUCLEOTIDE SEQUENCE [LARGE SCALE GENOMIC DNA]</scope>
    <source>
        <strain evidence="4">S2_005_003_R2_43</strain>
    </source>
</reference>
<dbReference type="NCBIfam" id="TIGR01733">
    <property type="entry name" value="AA-adenyl-dom"/>
    <property type="match status" value="1"/>
</dbReference>
<dbReference type="CDD" id="cd05930">
    <property type="entry name" value="A_NRPS"/>
    <property type="match status" value="1"/>
</dbReference>
<dbReference type="InterPro" id="IPR010071">
    <property type="entry name" value="AA_adenyl_dom"/>
</dbReference>
<dbReference type="InterPro" id="IPR020845">
    <property type="entry name" value="AMP-binding_CS"/>
</dbReference>
<dbReference type="InterPro" id="IPR045851">
    <property type="entry name" value="AMP-bd_C_sf"/>
</dbReference>
<dbReference type="SUPFAM" id="SSF52777">
    <property type="entry name" value="CoA-dependent acyltransferases"/>
    <property type="match status" value="2"/>
</dbReference>
<dbReference type="InterPro" id="IPR009081">
    <property type="entry name" value="PP-bd_ACP"/>
</dbReference>
<dbReference type="GO" id="GO:0003824">
    <property type="term" value="F:catalytic activity"/>
    <property type="evidence" value="ECO:0007669"/>
    <property type="project" value="InterPro"/>
</dbReference>
<dbReference type="Gene3D" id="1.10.1200.10">
    <property type="entry name" value="ACP-like"/>
    <property type="match status" value="1"/>
</dbReference>
<name>A0A2W5M6D2_ANCNO</name>
<dbReference type="SMART" id="SM01294">
    <property type="entry name" value="PKS_PP_betabranch"/>
    <property type="match status" value="1"/>
</dbReference>
<dbReference type="SUPFAM" id="SSF47336">
    <property type="entry name" value="ACP-like"/>
    <property type="match status" value="1"/>
</dbReference>
<evidence type="ECO:0000256" key="2">
    <source>
        <dbReference type="ARBA" id="ARBA00022553"/>
    </source>
</evidence>
<dbReference type="InterPro" id="IPR023213">
    <property type="entry name" value="CAT-like_dom_sf"/>
</dbReference>
<dbReference type="Gene3D" id="3.30.559.10">
    <property type="entry name" value="Chloramphenicol acetyltransferase-like domain"/>
    <property type="match status" value="1"/>
</dbReference>
<dbReference type="Gene3D" id="3.30.300.30">
    <property type="match status" value="1"/>
</dbReference>
<proteinExistence type="predicted"/>
<comment type="caution">
    <text evidence="4">The sequence shown here is derived from an EMBL/GenBank/DDBJ whole genome shotgun (WGS) entry which is preliminary data.</text>
</comment>
<dbReference type="PROSITE" id="PS00455">
    <property type="entry name" value="AMP_BINDING"/>
    <property type="match status" value="1"/>
</dbReference>
<dbReference type="InterPro" id="IPR025110">
    <property type="entry name" value="AMP-bd_C"/>
</dbReference>
<dbReference type="Pfam" id="PF00668">
    <property type="entry name" value="Condensation"/>
    <property type="match status" value="1"/>
</dbReference>
<keyword evidence="1" id="KW-0596">Phosphopantetheine</keyword>
<organism evidence="4 5">
    <name type="scientific">Ancylobacter novellus</name>
    <name type="common">Thiobacillus novellus</name>
    <dbReference type="NCBI Taxonomy" id="921"/>
    <lineage>
        <taxon>Bacteria</taxon>
        <taxon>Pseudomonadati</taxon>
        <taxon>Pseudomonadota</taxon>
        <taxon>Alphaproteobacteria</taxon>
        <taxon>Hyphomicrobiales</taxon>
        <taxon>Xanthobacteraceae</taxon>
        <taxon>Ancylobacter</taxon>
    </lineage>
</organism>
<dbReference type="SUPFAM" id="SSF56801">
    <property type="entry name" value="Acetyl-CoA synthetase-like"/>
    <property type="match status" value="1"/>
</dbReference>
<evidence type="ECO:0000313" key="5">
    <source>
        <dbReference type="Proteomes" id="UP000249577"/>
    </source>
</evidence>
<dbReference type="GO" id="GO:0043041">
    <property type="term" value="P:amino acid activation for nonribosomal peptide biosynthetic process"/>
    <property type="evidence" value="ECO:0007669"/>
    <property type="project" value="TreeGrafter"/>
</dbReference>